<dbReference type="Proteomes" id="UP000775877">
    <property type="component" value="Unassembled WGS sequence"/>
</dbReference>
<gene>
    <name evidence="1" type="ORF">KC678_02350</name>
</gene>
<comment type="caution">
    <text evidence="1">The sequence shown here is derived from an EMBL/GenBank/DDBJ whole genome shotgun (WGS) entry which is preliminary data.</text>
</comment>
<organism evidence="1 2">
    <name type="scientific">Candidatus Dojkabacteria bacterium</name>
    <dbReference type="NCBI Taxonomy" id="2099670"/>
    <lineage>
        <taxon>Bacteria</taxon>
        <taxon>Candidatus Dojkabacteria</taxon>
    </lineage>
</organism>
<reference evidence="1" key="2">
    <citation type="journal article" date="2021" name="Microbiome">
        <title>Successional dynamics and alternative stable states in a saline activated sludge microbial community over 9 years.</title>
        <authorList>
            <person name="Wang Y."/>
            <person name="Ye J."/>
            <person name="Ju F."/>
            <person name="Liu L."/>
            <person name="Boyd J.A."/>
            <person name="Deng Y."/>
            <person name="Parks D.H."/>
            <person name="Jiang X."/>
            <person name="Yin X."/>
            <person name="Woodcroft B.J."/>
            <person name="Tyson G.W."/>
            <person name="Hugenholtz P."/>
            <person name="Polz M.F."/>
            <person name="Zhang T."/>
        </authorList>
    </citation>
    <scope>NUCLEOTIDE SEQUENCE</scope>
    <source>
        <strain evidence="1">HKST-UBA13</strain>
    </source>
</reference>
<evidence type="ECO:0000313" key="2">
    <source>
        <dbReference type="Proteomes" id="UP000775877"/>
    </source>
</evidence>
<reference evidence="1" key="1">
    <citation type="submission" date="2020-04" db="EMBL/GenBank/DDBJ databases">
        <authorList>
            <person name="Zhang T."/>
        </authorList>
    </citation>
    <scope>NUCLEOTIDE SEQUENCE</scope>
    <source>
        <strain evidence="1">HKST-UBA13</strain>
    </source>
</reference>
<name>A0A955L1N6_9BACT</name>
<dbReference type="AlphaFoldDB" id="A0A955L1N6"/>
<accession>A0A955L1N6</accession>
<sequence length="193" mass="21626">MILSTIFGLVLLLLFIFSLISGKLGLNNSGGNAQKETYIDLNLETPIVEVLPVEFTNKIVDEDHSLEIGQSYSLNSRFATTEGTNLICADESRDCEFYEVITNAGHTYYISKKSPIRLETTLGQVKDTKLGEVTMQSEELELSNSEGNVSRQMWGCLNESYCVSSGELYIDDFQTNQEEKNLFMTFVNSLRSS</sequence>
<protein>
    <submittedName>
        <fullName evidence="1">Uncharacterized protein</fullName>
    </submittedName>
</protein>
<dbReference type="EMBL" id="JAGQLJ010000045">
    <property type="protein sequence ID" value="MCA9381080.1"/>
    <property type="molecule type" value="Genomic_DNA"/>
</dbReference>
<evidence type="ECO:0000313" key="1">
    <source>
        <dbReference type="EMBL" id="MCA9381080.1"/>
    </source>
</evidence>
<proteinExistence type="predicted"/>